<dbReference type="SUPFAM" id="SSF46894">
    <property type="entry name" value="C-terminal effector domain of the bipartite response regulators"/>
    <property type="match status" value="1"/>
</dbReference>
<organism evidence="3 4">
    <name type="scientific">Actinophytocola oryzae</name>
    <dbReference type="NCBI Taxonomy" id="502181"/>
    <lineage>
        <taxon>Bacteria</taxon>
        <taxon>Bacillati</taxon>
        <taxon>Actinomycetota</taxon>
        <taxon>Actinomycetes</taxon>
        <taxon>Pseudonocardiales</taxon>
        <taxon>Pseudonocardiaceae</taxon>
    </lineage>
</organism>
<sequence length="772" mass="82818">MTMPRRSVWAATAARLVAGLLAAAALLTLTAGLPWALCRFVGWPLADHVPSIAELKSVLVAPLSPSMLLDLLACLCWLAWAMFVVDVGRCGLAVVRQGVRGPQLRTGGPARRVAGTLVATILLAVLGSRTATAAPHPPAHAAPTIPAATAPPVASPATTTVTEVVRPPENGVHDSLWHVAERVWGDGTRWPELFAQNRGIIQADGHALTTPDLVRPGWQLIAQIPAPAPTPETRPSQDQPSPTSPRPADPPAQPEPANEPSVDLTTGAFISLALAAAATTAVTISRLRRRHRYRVGSGVREDLRQPLGPVVRALLVPVPPRAAQPQSTATPLGERDGRQLAIDLASHRGVGLTGPGSHFAARALLLHLLAVPRPDGTATVLIPAPDLGLLLPNRATTRTPSNLVLTDSASTALDHMETALTTRIRTGEHPGPLALFIRPTQQVDDRLHAVLNAGAEHGLAAVLLGPWSRGNSLHVGDRGVVEAANPTLDVIGTRLYSLSDDDTADLVELLCHVTDAPTPQDVAVEERRPDPDRQPAKPPPKATAAQVDLHVLGRIRLLRNGVDITNAVAPKQREIIVHLALHPDGVRRDAIVADIWPDAPGHRPQNSFHATLSQLRRALRTATDGAVETLTTTHDSHYALDPHIVDVDLWRLHRLLRDPSADAVSVTDLYRGELAEELGAEWLITPRETIRRDVLDSLENAAKNSDITLETRLTTLEDMRRIDPYNEGVYQDIIRIQRELGREESVARTIALLKVALAEIGESPSSETTSLL</sequence>
<proteinExistence type="predicted"/>
<reference evidence="3 4" key="1">
    <citation type="submission" date="2019-03" db="EMBL/GenBank/DDBJ databases">
        <title>Genomic Encyclopedia of Archaeal and Bacterial Type Strains, Phase II (KMG-II): from individual species to whole genera.</title>
        <authorList>
            <person name="Goeker M."/>
        </authorList>
    </citation>
    <scope>NUCLEOTIDE SEQUENCE [LARGE SCALE GENOMIC DNA]</scope>
    <source>
        <strain evidence="3 4">DSM 45499</strain>
    </source>
</reference>
<dbReference type="InterPro" id="IPR005158">
    <property type="entry name" value="BTAD"/>
</dbReference>
<dbReference type="PANTHER" id="PTHR35807">
    <property type="entry name" value="TRANSCRIPTIONAL REGULATOR REDD-RELATED"/>
    <property type="match status" value="1"/>
</dbReference>
<dbReference type="InterPro" id="IPR016032">
    <property type="entry name" value="Sig_transdc_resp-reg_C-effctor"/>
</dbReference>
<dbReference type="AlphaFoldDB" id="A0A4V3FRM6"/>
<evidence type="ECO:0000256" key="1">
    <source>
        <dbReference type="SAM" id="MobiDB-lite"/>
    </source>
</evidence>
<dbReference type="GO" id="GO:0003677">
    <property type="term" value="F:DNA binding"/>
    <property type="evidence" value="ECO:0007669"/>
    <property type="project" value="UniProtKB-KW"/>
</dbReference>
<dbReference type="Gene3D" id="1.10.10.10">
    <property type="entry name" value="Winged helix-like DNA-binding domain superfamily/Winged helix DNA-binding domain"/>
    <property type="match status" value="1"/>
</dbReference>
<evidence type="ECO:0000313" key="4">
    <source>
        <dbReference type="Proteomes" id="UP000294927"/>
    </source>
</evidence>
<feature type="region of interest" description="Disordered" evidence="1">
    <location>
        <begin position="225"/>
        <end position="262"/>
    </location>
</feature>
<dbReference type="SMART" id="SM01043">
    <property type="entry name" value="BTAD"/>
    <property type="match status" value="1"/>
</dbReference>
<feature type="compositionally biased region" description="Low complexity" evidence="1">
    <location>
        <begin position="141"/>
        <end position="154"/>
    </location>
</feature>
<keyword evidence="3" id="KW-0238">DNA-binding</keyword>
<dbReference type="GO" id="GO:0006355">
    <property type="term" value="P:regulation of DNA-templated transcription"/>
    <property type="evidence" value="ECO:0007669"/>
    <property type="project" value="InterPro"/>
</dbReference>
<gene>
    <name evidence="3" type="ORF">CLV71_11470</name>
</gene>
<name>A0A4V3FRM6_9PSEU</name>
<accession>A0A4V3FRM6</accession>
<dbReference type="EMBL" id="SOCP01000014">
    <property type="protein sequence ID" value="TDV44161.1"/>
    <property type="molecule type" value="Genomic_DNA"/>
</dbReference>
<feature type="domain" description="Bacterial transcriptional activator" evidence="2">
    <location>
        <begin position="647"/>
        <end position="772"/>
    </location>
</feature>
<feature type="region of interest" description="Disordered" evidence="1">
    <location>
        <begin position="517"/>
        <end position="543"/>
    </location>
</feature>
<evidence type="ECO:0000313" key="3">
    <source>
        <dbReference type="EMBL" id="TDV44161.1"/>
    </source>
</evidence>
<evidence type="ECO:0000259" key="2">
    <source>
        <dbReference type="SMART" id="SM01043"/>
    </source>
</evidence>
<feature type="compositionally biased region" description="Basic and acidic residues" evidence="1">
    <location>
        <begin position="524"/>
        <end position="535"/>
    </location>
</feature>
<feature type="region of interest" description="Disordered" evidence="1">
    <location>
        <begin position="135"/>
        <end position="154"/>
    </location>
</feature>
<keyword evidence="4" id="KW-1185">Reference proteome</keyword>
<dbReference type="InterPro" id="IPR036388">
    <property type="entry name" value="WH-like_DNA-bd_sf"/>
</dbReference>
<feature type="compositionally biased region" description="Pro residues" evidence="1">
    <location>
        <begin position="242"/>
        <end position="254"/>
    </location>
</feature>
<dbReference type="InterPro" id="IPR051677">
    <property type="entry name" value="AfsR-DnrI-RedD_regulator"/>
</dbReference>
<comment type="caution">
    <text evidence="3">The sequence shown here is derived from an EMBL/GenBank/DDBJ whole genome shotgun (WGS) entry which is preliminary data.</text>
</comment>
<protein>
    <submittedName>
        <fullName evidence="3">DNA-binding SARP family transcriptional activator</fullName>
    </submittedName>
</protein>
<dbReference type="Proteomes" id="UP000294927">
    <property type="component" value="Unassembled WGS sequence"/>
</dbReference>